<proteinExistence type="predicted"/>
<reference evidence="2" key="1">
    <citation type="submission" date="2016-06" db="EMBL/GenBank/DDBJ databases">
        <title>Parallel loss of symbiosis genes in relatives of nitrogen-fixing non-legume Parasponia.</title>
        <authorList>
            <person name="Van Velzen R."/>
            <person name="Holmer R."/>
            <person name="Bu F."/>
            <person name="Rutten L."/>
            <person name="Van Zeijl A."/>
            <person name="Liu W."/>
            <person name="Santuari L."/>
            <person name="Cao Q."/>
            <person name="Sharma T."/>
            <person name="Shen D."/>
            <person name="Roswanjaya Y."/>
            <person name="Wardhani T."/>
            <person name="Kalhor M.S."/>
            <person name="Jansen J."/>
            <person name="Van den Hoogen J."/>
            <person name="Gungor B."/>
            <person name="Hartog M."/>
            <person name="Hontelez J."/>
            <person name="Verver J."/>
            <person name="Yang W.-C."/>
            <person name="Schijlen E."/>
            <person name="Repin R."/>
            <person name="Schilthuizen M."/>
            <person name="Schranz E."/>
            <person name="Heidstra R."/>
            <person name="Miyata K."/>
            <person name="Fedorova E."/>
            <person name="Kohlen W."/>
            <person name="Bisseling T."/>
            <person name="Smit S."/>
            <person name="Geurts R."/>
        </authorList>
    </citation>
    <scope>NUCLEOTIDE SEQUENCE [LARGE SCALE GENOMIC DNA]</scope>
    <source>
        <strain evidence="2">cv. WU1-14</strain>
    </source>
</reference>
<evidence type="ECO:0000313" key="1">
    <source>
        <dbReference type="EMBL" id="PON48976.1"/>
    </source>
</evidence>
<keyword evidence="2" id="KW-1185">Reference proteome</keyword>
<dbReference type="EMBL" id="JXTB01000269">
    <property type="protein sequence ID" value="PON48976.1"/>
    <property type="molecule type" value="Genomic_DNA"/>
</dbReference>
<dbReference type="AlphaFoldDB" id="A0A2P5BJN4"/>
<name>A0A2P5BJN4_PARAD</name>
<organism evidence="1 2">
    <name type="scientific">Parasponia andersonii</name>
    <name type="common">Sponia andersonii</name>
    <dbReference type="NCBI Taxonomy" id="3476"/>
    <lineage>
        <taxon>Eukaryota</taxon>
        <taxon>Viridiplantae</taxon>
        <taxon>Streptophyta</taxon>
        <taxon>Embryophyta</taxon>
        <taxon>Tracheophyta</taxon>
        <taxon>Spermatophyta</taxon>
        <taxon>Magnoliopsida</taxon>
        <taxon>eudicotyledons</taxon>
        <taxon>Gunneridae</taxon>
        <taxon>Pentapetalae</taxon>
        <taxon>rosids</taxon>
        <taxon>fabids</taxon>
        <taxon>Rosales</taxon>
        <taxon>Cannabaceae</taxon>
        <taxon>Parasponia</taxon>
    </lineage>
</organism>
<accession>A0A2P5BJN4</accession>
<sequence>MHRLIHCWAPLSCPLPICGPKVGTDAREESNHRREKANAIVRTNNPWVGSDLWDPFGFGSSYLGQRDDTTAPANAEVDWRETDYAHIFGGDIPGT</sequence>
<dbReference type="Proteomes" id="UP000237105">
    <property type="component" value="Unassembled WGS sequence"/>
</dbReference>
<gene>
    <name evidence="1" type="ORF">PanWU01x14_233770</name>
</gene>
<protein>
    <submittedName>
        <fullName evidence="1">HSP20-like chaperone</fullName>
    </submittedName>
</protein>
<evidence type="ECO:0000313" key="2">
    <source>
        <dbReference type="Proteomes" id="UP000237105"/>
    </source>
</evidence>
<dbReference type="OrthoDB" id="1245404at2759"/>
<comment type="caution">
    <text evidence="1">The sequence shown here is derived from an EMBL/GenBank/DDBJ whole genome shotgun (WGS) entry which is preliminary data.</text>
</comment>